<reference evidence="1 2" key="1">
    <citation type="submission" date="2017-07" db="EMBL/GenBank/DDBJ databases">
        <title>Recovery of genomes from metagenomes via a dereplication, aggregation, and scoring strategy.</title>
        <authorList>
            <person name="Sieber C.M."/>
            <person name="Probst A.J."/>
            <person name="Sharrar A."/>
            <person name="Thomas B.C."/>
            <person name="Hess M."/>
            <person name="Tringe S.G."/>
            <person name="Banfield J.F."/>
        </authorList>
    </citation>
    <scope>NUCLEOTIDE SEQUENCE [LARGE SCALE GENOMIC DNA]</scope>
    <source>
        <strain evidence="1">JGI_Cruoil_03_51_56</strain>
    </source>
</reference>
<proteinExistence type="predicted"/>
<dbReference type="AlphaFoldDB" id="A0A235BXK5"/>
<protein>
    <submittedName>
        <fullName evidence="1">Uncharacterized protein</fullName>
    </submittedName>
</protein>
<dbReference type="EMBL" id="NOZP01000031">
    <property type="protein sequence ID" value="OYD16936.1"/>
    <property type="molecule type" value="Genomic_DNA"/>
</dbReference>
<gene>
    <name evidence="1" type="ORF">CH330_01320</name>
</gene>
<comment type="caution">
    <text evidence="1">The sequence shown here is derived from an EMBL/GenBank/DDBJ whole genome shotgun (WGS) entry which is preliminary data.</text>
</comment>
<evidence type="ECO:0000313" key="2">
    <source>
        <dbReference type="Proteomes" id="UP000215559"/>
    </source>
</evidence>
<organism evidence="1 2">
    <name type="scientific">candidate division WOR-3 bacterium JGI_Cruoil_03_51_56</name>
    <dbReference type="NCBI Taxonomy" id="1973747"/>
    <lineage>
        <taxon>Bacteria</taxon>
        <taxon>Bacteria division WOR-3</taxon>
    </lineage>
</organism>
<sequence>MSVKTRASSAGGTYIFSGTLAARPAAGVVNRYYWATDLSILYRDNGVAWQQEFPHFMREIYSDSGRSFTGSSVHSNNREITYNPYQIPFIMTVDGIIMSHSNVGAGNQYVAVYDSLNYAPVNRLAVSVSIASAGIRQKQFFPFTTPVQLVPGIYFGVHESDNATDNYMLCSTADMTARIDPPNINNGLPFYYEDHPTAAYGIPPLVATPLFQGSAAGRTKAWWQALRISSIP</sequence>
<dbReference type="Proteomes" id="UP000215559">
    <property type="component" value="Unassembled WGS sequence"/>
</dbReference>
<evidence type="ECO:0000313" key="1">
    <source>
        <dbReference type="EMBL" id="OYD16936.1"/>
    </source>
</evidence>
<accession>A0A235BXK5</accession>
<name>A0A235BXK5_UNCW3</name>